<feature type="transmembrane region" description="Helical" evidence="14">
    <location>
        <begin position="408"/>
        <end position="428"/>
    </location>
</feature>
<feature type="transmembrane region" description="Helical" evidence="14">
    <location>
        <begin position="318"/>
        <end position="335"/>
    </location>
</feature>
<evidence type="ECO:0000256" key="11">
    <source>
        <dbReference type="ARBA" id="ARBA00023136"/>
    </source>
</evidence>
<feature type="transmembrane region" description="Helical" evidence="14">
    <location>
        <begin position="500"/>
        <end position="519"/>
    </location>
</feature>
<comment type="function">
    <text evidence="12">Dol-P-Glc:Glc(2)Man(9)GlcNAc(2)-PP-Dol alpha-1,2-glucosyltransferase that operates in the biosynthetic pathway of dolichol-linked oligosaccharides, the glycan precursors employed in protein asparagine (N)-glycosylation. The assembly of dolichol-linked oligosaccharides begins on the cytosolic side of the endoplasmic reticulum membrane and finishes in its lumen. The sequential addition of sugars to dolichol pyrophosphate produces dolichol-linked oligosaccharides containing fourteen sugars, including two GlcNAcs, nine mannoses and three glucoses. Once assembled, the oligosaccharide is transferred from the lipid to nascent proteins by oligosaccharyltransferases. In the lumen of the endoplasmic reticulum, adds the third and last glucose residue from dolichyl phosphate glucose (Dol-P-Glc) onto the lipid-linked oligosaccharide intermediate Glc(2)Man(9)GlcNAc(2)-PP-Dol to produce Glc(3)Man(9)GlcNAc(2)-PP-Dol.</text>
</comment>
<evidence type="ECO:0000256" key="9">
    <source>
        <dbReference type="ARBA" id="ARBA00022824"/>
    </source>
</evidence>
<keyword evidence="9" id="KW-0256">Endoplasmic reticulum</keyword>
<evidence type="ECO:0000313" key="16">
    <source>
        <dbReference type="EnsemblPlants" id="TraesCS2B02G377200.3"/>
    </source>
</evidence>
<reference evidence="16" key="1">
    <citation type="submission" date="2018-08" db="EMBL/GenBank/DDBJ databases">
        <authorList>
            <person name="Rossello M."/>
        </authorList>
    </citation>
    <scope>NUCLEOTIDE SEQUENCE [LARGE SCALE GENOMIC DNA]</scope>
    <source>
        <strain evidence="16">cv. Chinese Spring</strain>
    </source>
</reference>
<protein>
    <recommendedName>
        <fullName evidence="5">Dol-P-Glc:Glc(2)Man(9)GlcNAc(2)-PP-Dol alpha-1,2-glucosyltransferase</fullName>
        <ecNumber evidence="4">2.4.1.256</ecNumber>
    </recommendedName>
</protein>
<dbReference type="GO" id="GO:0005789">
    <property type="term" value="C:endoplasmic reticulum membrane"/>
    <property type="evidence" value="ECO:0007669"/>
    <property type="project" value="UniProtKB-SubCell"/>
</dbReference>
<dbReference type="GO" id="GO:0005783">
    <property type="term" value="C:endoplasmic reticulum"/>
    <property type="evidence" value="ECO:0000318"/>
    <property type="project" value="GO_Central"/>
</dbReference>
<keyword evidence="17" id="KW-1185">Reference proteome</keyword>
<evidence type="ECO:0000256" key="2">
    <source>
        <dbReference type="ARBA" id="ARBA00004922"/>
    </source>
</evidence>
<feature type="transmembrane region" description="Helical" evidence="14">
    <location>
        <begin position="278"/>
        <end position="298"/>
    </location>
</feature>
<feature type="transmembrane region" description="Helical" evidence="14">
    <location>
        <begin position="98"/>
        <end position="119"/>
    </location>
</feature>
<keyword evidence="6" id="KW-0328">Glycosyltransferase</keyword>
<evidence type="ECO:0000256" key="10">
    <source>
        <dbReference type="ARBA" id="ARBA00022989"/>
    </source>
</evidence>
<evidence type="ECO:0000256" key="3">
    <source>
        <dbReference type="ARBA" id="ARBA00010600"/>
    </source>
</evidence>
<dbReference type="PANTHER" id="PTHR12989">
    <property type="entry name" value="ALPHA-1,2-GLUCOSYLTRANSFERASE ALG10"/>
    <property type="match status" value="1"/>
</dbReference>
<organism evidence="16">
    <name type="scientific">Triticum aestivum</name>
    <name type="common">Wheat</name>
    <dbReference type="NCBI Taxonomy" id="4565"/>
    <lineage>
        <taxon>Eukaryota</taxon>
        <taxon>Viridiplantae</taxon>
        <taxon>Streptophyta</taxon>
        <taxon>Embryophyta</taxon>
        <taxon>Tracheophyta</taxon>
        <taxon>Spermatophyta</taxon>
        <taxon>Magnoliopsida</taxon>
        <taxon>Liliopsida</taxon>
        <taxon>Poales</taxon>
        <taxon>Poaceae</taxon>
        <taxon>BOP clade</taxon>
        <taxon>Pooideae</taxon>
        <taxon>Triticodae</taxon>
        <taxon>Triticeae</taxon>
        <taxon>Triticinae</taxon>
        <taxon>Triticum</taxon>
    </lineage>
</organism>
<feature type="transmembrane region" description="Helical" evidence="14">
    <location>
        <begin position="59"/>
        <end position="78"/>
    </location>
</feature>
<dbReference type="InterPro" id="IPR016900">
    <property type="entry name" value="Alg10"/>
</dbReference>
<dbReference type="Gramene" id="TraesCS2B03G0969200.3">
    <property type="protein sequence ID" value="TraesCS2B03G0969200.3.CDS"/>
    <property type="gene ID" value="TraesCS2B03G0969200"/>
</dbReference>
<dbReference type="Gramene" id="TraesNOR2B03G00998540.2">
    <property type="protein sequence ID" value="TraesNOR2B03G00998540.2"/>
    <property type="gene ID" value="TraesNOR2B03G00998540"/>
</dbReference>
<dbReference type="PANTHER" id="PTHR12989:SF10">
    <property type="entry name" value="DOL-P-GLC:GLC(2)MAN(9)GLCNAC(2)-PP-DOL ALPHA-1,2-GLUCOSYLTRANSFERASE-RELATED"/>
    <property type="match status" value="1"/>
</dbReference>
<evidence type="ECO:0000256" key="1">
    <source>
        <dbReference type="ARBA" id="ARBA00004477"/>
    </source>
</evidence>
<comment type="subcellular location">
    <subcellularLocation>
        <location evidence="1">Endoplasmic reticulum membrane</location>
        <topology evidence="1">Multi-pass membrane protein</topology>
    </subcellularLocation>
</comment>
<feature type="transmembrane region" description="Helical" evidence="14">
    <location>
        <begin position="457"/>
        <end position="480"/>
    </location>
</feature>
<comment type="similarity">
    <text evidence="3">Belongs to the ALG10 glucosyltransferase family.</text>
</comment>
<dbReference type="GO" id="GO:0006487">
    <property type="term" value="P:protein N-linked glycosylation"/>
    <property type="evidence" value="ECO:0000318"/>
    <property type="project" value="GO_Central"/>
</dbReference>
<evidence type="ECO:0000256" key="12">
    <source>
        <dbReference type="ARBA" id="ARBA00044727"/>
    </source>
</evidence>
<evidence type="ECO:0000256" key="8">
    <source>
        <dbReference type="ARBA" id="ARBA00022692"/>
    </source>
</evidence>
<comment type="catalytic activity">
    <reaction evidence="13">
        <text>an alpha-D-Glc-(1-&gt;3)-alpha-D-Glc-(1-&gt;3)-alpha-D-Man-(1-&gt;2)-alpha-D-Man-(1-&gt;2)-alpha-D-Man-(1-&gt;3)-[alpha-D-Man-(1-&gt;2)-alpha-D-Man-(1-&gt;3)-[alpha-D-Man-(1-&gt;2)-alpha-D-Man-(1-&gt;6)]-alpha-D-Man-(1-&gt;6)]-beta-D-Man-(1-&gt;4)-beta-D-GlcNAc-(1-&gt;4)-alpha-D-GlcNAc-diphospho-di-trans,poly-cis-dolichol + a di-trans,poly-cis-dolichyl beta-D-glucosyl phosphate = a alpha-D-Glc-(1-&gt;2)-alpha-D-Glc-(1-&gt;3)-alpha-D-Glc-(1-&gt;3)-alpha-D-Man-(1-&gt;2)-alpha-D-Man-(1-&gt;2)-alpha-D-Man-(1-&gt;3)-[alpha-D-Man-(1-&gt;2)-alpha-D-Man-(1-&gt;3)-[alpha-D-Man-(1-&gt;2)-alpha-D-Man-(1-&gt;6)]-alpha-D-Man-(1-&gt;6)]-beta-D-Man-(1-&gt;4)-beta-D-GlcNAc-(1-&gt;4)-alpha-D-GlcNAc-diphospho-di-trans,poly-cis-dolichol + a di-trans,poly-cis-dolichyl phosphate + H(+)</text>
        <dbReference type="Rhea" id="RHEA:29543"/>
        <dbReference type="Rhea" id="RHEA-COMP:19498"/>
        <dbReference type="Rhea" id="RHEA-COMP:19502"/>
        <dbReference type="Rhea" id="RHEA-COMP:19512"/>
        <dbReference type="Rhea" id="RHEA-COMP:19522"/>
        <dbReference type="ChEBI" id="CHEBI:15378"/>
        <dbReference type="ChEBI" id="CHEBI:57525"/>
        <dbReference type="ChEBI" id="CHEBI:57683"/>
        <dbReference type="ChEBI" id="CHEBI:132522"/>
        <dbReference type="ChEBI" id="CHEBI:132523"/>
        <dbReference type="EC" id="2.4.1.256"/>
    </reaction>
    <physiologicalReaction direction="left-to-right" evidence="13">
        <dbReference type="Rhea" id="RHEA:29544"/>
    </physiologicalReaction>
</comment>
<comment type="pathway">
    <text evidence="2">Protein modification; protein glycosylation.</text>
</comment>
<accession>A0A3B6C9F1</accession>
<keyword evidence="15" id="KW-0732">Signal</keyword>
<dbReference type="EC" id="2.4.1.256" evidence="4"/>
<dbReference type="STRING" id="4565.A0A3B6C9F1"/>
<evidence type="ECO:0000256" key="4">
    <source>
        <dbReference type="ARBA" id="ARBA00011967"/>
    </source>
</evidence>
<evidence type="ECO:0000256" key="15">
    <source>
        <dbReference type="SAM" id="SignalP"/>
    </source>
</evidence>
<evidence type="ECO:0000256" key="7">
    <source>
        <dbReference type="ARBA" id="ARBA00022679"/>
    </source>
</evidence>
<dbReference type="PIRSF" id="PIRSF028810">
    <property type="entry name" value="Alpha1_2_glucosyltferase_Alg10"/>
    <property type="match status" value="1"/>
</dbReference>
<keyword evidence="10 14" id="KW-1133">Transmembrane helix</keyword>
<dbReference type="Gramene" id="TraesCS2B02G377200.3">
    <property type="protein sequence ID" value="TraesCS2B02G377200.3"/>
    <property type="gene ID" value="TraesCS2B02G377200"/>
</dbReference>
<dbReference type="Proteomes" id="UP000019116">
    <property type="component" value="Chromosome 2B"/>
</dbReference>
<dbReference type="GO" id="GO:0006488">
    <property type="term" value="P:dolichol-linked oligosaccharide biosynthetic process"/>
    <property type="evidence" value="ECO:0007669"/>
    <property type="project" value="InterPro"/>
</dbReference>
<dbReference type="EnsemblPlants" id="TraesCS2B02G377200.3">
    <property type="protein sequence ID" value="TraesCS2B02G377200.3"/>
    <property type="gene ID" value="TraesCS2B02G377200"/>
</dbReference>
<dbReference type="Pfam" id="PF04922">
    <property type="entry name" value="DIE2_ALG10"/>
    <property type="match status" value="1"/>
</dbReference>
<keyword evidence="7" id="KW-0808">Transferase</keyword>
<feature type="transmembrane region" description="Helical" evidence="14">
    <location>
        <begin position="139"/>
        <end position="159"/>
    </location>
</feature>
<feature type="chain" id="PRO_5017294783" description="Dol-P-Glc:Glc(2)Man(9)GlcNAc(2)-PP-Dol alpha-1,2-glucosyltransferase" evidence="15">
    <location>
        <begin position="20"/>
        <end position="536"/>
    </location>
</feature>
<proteinExistence type="inferred from homology"/>
<dbReference type="AlphaFoldDB" id="A0A3B6C9F1"/>
<evidence type="ECO:0000256" key="6">
    <source>
        <dbReference type="ARBA" id="ARBA00022676"/>
    </source>
</evidence>
<feature type="transmembrane region" description="Helical" evidence="14">
    <location>
        <begin position="356"/>
        <end position="379"/>
    </location>
</feature>
<keyword evidence="8 14" id="KW-0812">Transmembrane</keyword>
<sequence length="536" mass="60330">MGRLAVAAAVAAWAIPIAALVDSIVPDPYMDEIFHVPQAQQYCRGDFLTWDPMITTPPGLYYISLAYVASLFPSAWAIKVAEAFDPLCTTALLRSTNVIMAMVCGILVHDLLLCIKPGIGKTKATAYAILVALYPVHWFFTFLYYTDVASLAAVLAMYLSCLKKRFWVSALFGALSILFRQTNVIWMIFFAANGAIAYVQDLSLSDCLSDENSEPTNKSRTEVSDRDSKVSALGLRRRRTNHPISKRGVVSGSTKLHTSFTEELFDIGFKLWNSKCKVLITFAPFAIVLVVFVAFIIWNGGIVLGAKEAHVVSPHFAQLLYFGLVSATALLPWHFTPGRVSDLFHWCRKNKTFSSLAMLIALGLGFGAVHLFSIAHPYLLADNRHYTFYIWRKVIQAHWMMKYILVPLYMYSWFSVINILGELLHLILEKVVNFEKYNELKLLLFFLIFTGKSQPRVWVVSFVFSVALVLVPAPLVEFRYYTIPLVILVLNSPVISNGKLLALGSAYAAVDLFTLVMFLSRPFHWGHEPGTQRFMW</sequence>
<evidence type="ECO:0000256" key="14">
    <source>
        <dbReference type="SAM" id="Phobius"/>
    </source>
</evidence>
<keyword evidence="11 14" id="KW-0472">Membrane</keyword>
<feature type="signal peptide" evidence="15">
    <location>
        <begin position="1"/>
        <end position="19"/>
    </location>
</feature>
<dbReference type="GO" id="GO:0106073">
    <property type="term" value="F:dolichyl pyrophosphate Glc2Man9GlcNAc2 alpha-1,2-glucosyltransferase activity"/>
    <property type="evidence" value="ECO:0000318"/>
    <property type="project" value="GO_Central"/>
</dbReference>
<evidence type="ECO:0000313" key="17">
    <source>
        <dbReference type="Proteomes" id="UP000019116"/>
    </source>
</evidence>
<evidence type="ECO:0000256" key="13">
    <source>
        <dbReference type="ARBA" id="ARBA00048064"/>
    </source>
</evidence>
<name>A0A3B6C9F1_WHEAT</name>
<reference evidence="16" key="2">
    <citation type="submission" date="2018-10" db="UniProtKB">
        <authorList>
            <consortium name="EnsemblPlants"/>
        </authorList>
    </citation>
    <scope>IDENTIFICATION</scope>
</reference>
<evidence type="ECO:0000256" key="5">
    <source>
        <dbReference type="ARBA" id="ARBA00018512"/>
    </source>
</evidence>